<evidence type="ECO:0000313" key="1">
    <source>
        <dbReference type="EMBL" id="PWN52086.1"/>
    </source>
</evidence>
<accession>A0ACD0P239</accession>
<dbReference type="EMBL" id="KZ819798">
    <property type="protein sequence ID" value="PWN52086.1"/>
    <property type="molecule type" value="Genomic_DNA"/>
</dbReference>
<organism evidence="1 2">
    <name type="scientific">Violaceomyces palustris</name>
    <dbReference type="NCBI Taxonomy" id="1673888"/>
    <lineage>
        <taxon>Eukaryota</taxon>
        <taxon>Fungi</taxon>
        <taxon>Dikarya</taxon>
        <taxon>Basidiomycota</taxon>
        <taxon>Ustilaginomycotina</taxon>
        <taxon>Ustilaginomycetes</taxon>
        <taxon>Violaceomycetales</taxon>
        <taxon>Violaceomycetaceae</taxon>
        <taxon>Violaceomyces</taxon>
    </lineage>
</organism>
<keyword evidence="2" id="KW-1185">Reference proteome</keyword>
<proteinExistence type="predicted"/>
<dbReference type="Proteomes" id="UP000245626">
    <property type="component" value="Unassembled WGS sequence"/>
</dbReference>
<protein>
    <submittedName>
        <fullName evidence="1">Uncharacterized protein</fullName>
    </submittedName>
</protein>
<sequence length="165" mass="17973">MPKVISRSTISASNDQQPSNTSPLKVYYCLCGEFSLVCDRPLESLPQRPLDGSRVLRCLDSSPGSSGGVSKVRKARVFKISASQGRPKLLQRPDGSLEKQYPFHCSRCNLQIGYEHTPPPLKSGGKFTFILPGALSERHGQVPEDALLGIENLDQGEAKETSTSD</sequence>
<evidence type="ECO:0000313" key="2">
    <source>
        <dbReference type="Proteomes" id="UP000245626"/>
    </source>
</evidence>
<gene>
    <name evidence="1" type="ORF">IE53DRAFT_385517</name>
</gene>
<reference evidence="1 2" key="1">
    <citation type="journal article" date="2018" name="Mol. Biol. Evol.">
        <title>Broad Genomic Sampling Reveals a Smut Pathogenic Ancestry of the Fungal Clade Ustilaginomycotina.</title>
        <authorList>
            <person name="Kijpornyongpan T."/>
            <person name="Mondo S.J."/>
            <person name="Barry K."/>
            <person name="Sandor L."/>
            <person name="Lee J."/>
            <person name="Lipzen A."/>
            <person name="Pangilinan J."/>
            <person name="LaButti K."/>
            <person name="Hainaut M."/>
            <person name="Henrissat B."/>
            <person name="Grigoriev I.V."/>
            <person name="Spatafora J.W."/>
            <person name="Aime M.C."/>
        </authorList>
    </citation>
    <scope>NUCLEOTIDE SEQUENCE [LARGE SCALE GENOMIC DNA]</scope>
    <source>
        <strain evidence="1 2">SA 807</strain>
    </source>
</reference>
<name>A0ACD0P239_9BASI</name>